<evidence type="ECO:0000313" key="11">
    <source>
        <dbReference type="Proteomes" id="UP001642900"/>
    </source>
</evidence>
<dbReference type="InterPro" id="IPR038731">
    <property type="entry name" value="RgtA/B/C-like"/>
</dbReference>
<dbReference type="Proteomes" id="UP001642900">
    <property type="component" value="Unassembled WGS sequence"/>
</dbReference>
<evidence type="ECO:0000256" key="4">
    <source>
        <dbReference type="ARBA" id="ARBA00022679"/>
    </source>
</evidence>
<dbReference type="PANTHER" id="PTHR33908">
    <property type="entry name" value="MANNOSYLTRANSFERASE YKCB-RELATED"/>
    <property type="match status" value="1"/>
</dbReference>
<feature type="transmembrane region" description="Helical" evidence="8">
    <location>
        <begin position="52"/>
        <end position="71"/>
    </location>
</feature>
<accession>A0A6G4WNS9</accession>
<keyword evidence="5 8" id="KW-0812">Transmembrane</keyword>
<dbReference type="InterPro" id="IPR050297">
    <property type="entry name" value="LipidA_mod_glycosyltrf_83"/>
</dbReference>
<dbReference type="GO" id="GO:0009103">
    <property type="term" value="P:lipopolysaccharide biosynthetic process"/>
    <property type="evidence" value="ECO:0007669"/>
    <property type="project" value="UniProtKB-ARBA"/>
</dbReference>
<feature type="transmembrane region" description="Helical" evidence="8">
    <location>
        <begin position="268"/>
        <end position="286"/>
    </location>
</feature>
<keyword evidence="7 8" id="KW-0472">Membrane</keyword>
<dbReference type="GO" id="GO:0005886">
    <property type="term" value="C:plasma membrane"/>
    <property type="evidence" value="ECO:0007669"/>
    <property type="project" value="UniProtKB-SubCell"/>
</dbReference>
<name>A0A6G4WNS9_9HYPH</name>
<keyword evidence="2" id="KW-1003">Cell membrane</keyword>
<dbReference type="PANTHER" id="PTHR33908:SF11">
    <property type="entry name" value="MEMBRANE PROTEIN"/>
    <property type="match status" value="1"/>
</dbReference>
<dbReference type="RefSeq" id="WP_165034196.1">
    <property type="nucleotide sequence ID" value="NZ_JAAKZF010000141.1"/>
</dbReference>
<feature type="transmembrane region" description="Helical" evidence="8">
    <location>
        <begin position="83"/>
        <end position="103"/>
    </location>
</feature>
<evidence type="ECO:0000256" key="7">
    <source>
        <dbReference type="ARBA" id="ARBA00023136"/>
    </source>
</evidence>
<dbReference type="GO" id="GO:0016763">
    <property type="term" value="F:pentosyltransferase activity"/>
    <property type="evidence" value="ECO:0007669"/>
    <property type="project" value="TreeGrafter"/>
</dbReference>
<evidence type="ECO:0000256" key="1">
    <source>
        <dbReference type="ARBA" id="ARBA00004651"/>
    </source>
</evidence>
<feature type="transmembrane region" description="Helical" evidence="8">
    <location>
        <begin position="110"/>
        <end position="131"/>
    </location>
</feature>
<feature type="transmembrane region" description="Helical" evidence="8">
    <location>
        <begin position="137"/>
        <end position="155"/>
    </location>
</feature>
<comment type="caution">
    <text evidence="10">The sequence shown here is derived from an EMBL/GenBank/DDBJ whole genome shotgun (WGS) entry which is preliminary data.</text>
</comment>
<organism evidence="10 11">
    <name type="scientific">Allomesorhizobium camelthorni</name>
    <dbReference type="NCBI Taxonomy" id="475069"/>
    <lineage>
        <taxon>Bacteria</taxon>
        <taxon>Pseudomonadati</taxon>
        <taxon>Pseudomonadota</taxon>
        <taxon>Alphaproteobacteria</taxon>
        <taxon>Hyphomicrobiales</taxon>
        <taxon>Phyllobacteriaceae</taxon>
        <taxon>Allomesorhizobium</taxon>
    </lineage>
</organism>
<keyword evidence="3" id="KW-0328">Glycosyltransferase</keyword>
<feature type="transmembrane region" description="Helical" evidence="8">
    <location>
        <begin position="364"/>
        <end position="381"/>
    </location>
</feature>
<evidence type="ECO:0000256" key="8">
    <source>
        <dbReference type="SAM" id="Phobius"/>
    </source>
</evidence>
<dbReference type="EMBL" id="JAAKZF010000141">
    <property type="protein sequence ID" value="NGO55856.1"/>
    <property type="molecule type" value="Genomic_DNA"/>
</dbReference>
<evidence type="ECO:0000256" key="3">
    <source>
        <dbReference type="ARBA" id="ARBA00022676"/>
    </source>
</evidence>
<feature type="transmembrane region" description="Helical" evidence="8">
    <location>
        <begin position="306"/>
        <end position="329"/>
    </location>
</feature>
<comment type="subcellular location">
    <subcellularLocation>
        <location evidence="1">Cell membrane</location>
        <topology evidence="1">Multi-pass membrane protein</topology>
    </subcellularLocation>
</comment>
<keyword evidence="4" id="KW-0808">Transferase</keyword>
<reference evidence="10 11" key="1">
    <citation type="submission" date="2020-02" db="EMBL/GenBank/DDBJ databases">
        <title>Genome sequence of strain CCNWXJ40-4.</title>
        <authorList>
            <person name="Gao J."/>
            <person name="Sun J."/>
        </authorList>
    </citation>
    <scope>NUCLEOTIDE SEQUENCE [LARGE SCALE GENOMIC DNA]</scope>
    <source>
        <strain evidence="10 11">CCNWXJ 40-4</strain>
    </source>
</reference>
<dbReference type="AlphaFoldDB" id="A0A6G4WNS9"/>
<feature type="transmembrane region" description="Helical" evidence="8">
    <location>
        <begin position="23"/>
        <end position="45"/>
    </location>
</feature>
<evidence type="ECO:0000259" key="9">
    <source>
        <dbReference type="Pfam" id="PF13231"/>
    </source>
</evidence>
<evidence type="ECO:0000256" key="2">
    <source>
        <dbReference type="ARBA" id="ARBA00022475"/>
    </source>
</evidence>
<evidence type="ECO:0000313" key="10">
    <source>
        <dbReference type="EMBL" id="NGO55856.1"/>
    </source>
</evidence>
<feature type="domain" description="Glycosyltransferase RgtA/B/C/D-like" evidence="9">
    <location>
        <begin position="63"/>
        <end position="213"/>
    </location>
</feature>
<keyword evidence="6 8" id="KW-1133">Transmembrane helix</keyword>
<protein>
    <recommendedName>
        <fullName evidence="9">Glycosyltransferase RgtA/B/C/D-like domain-containing protein</fullName>
    </recommendedName>
</protein>
<keyword evidence="11" id="KW-1185">Reference proteome</keyword>
<feature type="transmembrane region" description="Helical" evidence="8">
    <location>
        <begin position="335"/>
        <end position="352"/>
    </location>
</feature>
<proteinExistence type="predicted"/>
<gene>
    <name evidence="10" type="ORF">G6N73_33435</name>
</gene>
<evidence type="ECO:0000256" key="6">
    <source>
        <dbReference type="ARBA" id="ARBA00022989"/>
    </source>
</evidence>
<sequence>MPSGSSSATTEVAALKDANQPPFAYLAFIFVSSAIFIASTAHGIGILPDSVAYFRIGSAHHFAPLYTWLLQTISSHGLAISEAAWWLGWALLIANIVLILRLLHLAQLRPALAVMATALIVYHPVFVEYHSVAMTEALFFVFVLASILVFPIAVANGWRSGFALVGVLIGLGMLTRFATAPLLPALVITRLLVGDGNLPRRVTDCVVMTAACVGVFGSWVVVSELTTGDSTGRAFEFRGSPDAAFWIATLRSASVMLLPAPVPSAARFLFLALASGAAVWAMARYVREWLRVSPDRRSQASTLVPIALIFLSLFYAAFLIFSVMIQYRLYLTGRFLLPLYVFAALATAILFGNHSFKFTLSRTTTTVLAVVAGVILTSNLARTALFTKSAHELGLGYASGTWAASPVLQAVEKLPEGVPIYSNAPDLIAFRLQRSATYLPARFNHLTGRDDGPKTFYEEMDELRNNLEQANAYVVIVDEINWRDYLIIEKELLLSVPLARIATVPDGRVYAAAGNYRNH</sequence>
<feature type="transmembrane region" description="Helical" evidence="8">
    <location>
        <begin position="162"/>
        <end position="186"/>
    </location>
</feature>
<dbReference type="Pfam" id="PF13231">
    <property type="entry name" value="PMT_2"/>
    <property type="match status" value="1"/>
</dbReference>
<evidence type="ECO:0000256" key="5">
    <source>
        <dbReference type="ARBA" id="ARBA00022692"/>
    </source>
</evidence>